<feature type="signal peptide" evidence="2">
    <location>
        <begin position="1"/>
        <end position="24"/>
    </location>
</feature>
<dbReference type="Proteomes" id="UP000027195">
    <property type="component" value="Unassembled WGS sequence"/>
</dbReference>
<protein>
    <submittedName>
        <fullName evidence="3">Uncharacterized protein</fullName>
    </submittedName>
</protein>
<feature type="compositionally biased region" description="Polar residues" evidence="1">
    <location>
        <begin position="108"/>
        <end position="118"/>
    </location>
</feature>
<accession>A0A067N2B7</accession>
<keyword evidence="4" id="KW-1185">Reference proteome</keyword>
<dbReference type="AlphaFoldDB" id="A0A067N2B7"/>
<evidence type="ECO:0000313" key="3">
    <source>
        <dbReference type="EMBL" id="KDQ18277.1"/>
    </source>
</evidence>
<evidence type="ECO:0000313" key="4">
    <source>
        <dbReference type="Proteomes" id="UP000027195"/>
    </source>
</evidence>
<sequence length="293" mass="32658">MTTFALLLLALVLTLVPMPTFAMAEVDNDAPYSTMRTSNRDRSPAPPYPITPPVEETDVETDLPSPSHTRWGATGQPSHSAEAEAQGEGRSDSDSQAHYTPFARRPSRATQATHSQPRSIRISRLDGLTKFYYRLYCKKRGPLNSNEPVFHEDPSLSFIYLEHVPPPRLVSDYIGYISTRENIHPSRIKMYVSAPLRQRTPNTSEPFQIYGRERFYVDGMGMTIDSPVMLSVELPVEADRSVGIQPLKPWLAARRAAGSSVAATANWCMRKMKYEKWIGGGLSSVNVSAAANR</sequence>
<evidence type="ECO:0000256" key="1">
    <source>
        <dbReference type="SAM" id="MobiDB-lite"/>
    </source>
</evidence>
<feature type="region of interest" description="Disordered" evidence="1">
    <location>
        <begin position="31"/>
        <end position="118"/>
    </location>
</feature>
<dbReference type="EMBL" id="KL198022">
    <property type="protein sequence ID" value="KDQ18277.1"/>
    <property type="molecule type" value="Genomic_DNA"/>
</dbReference>
<organism evidence="3 4">
    <name type="scientific">Botryobasidium botryosum (strain FD-172 SS1)</name>
    <dbReference type="NCBI Taxonomy" id="930990"/>
    <lineage>
        <taxon>Eukaryota</taxon>
        <taxon>Fungi</taxon>
        <taxon>Dikarya</taxon>
        <taxon>Basidiomycota</taxon>
        <taxon>Agaricomycotina</taxon>
        <taxon>Agaricomycetes</taxon>
        <taxon>Cantharellales</taxon>
        <taxon>Botryobasidiaceae</taxon>
        <taxon>Botryobasidium</taxon>
    </lineage>
</organism>
<dbReference type="HOGENOM" id="CLU_949922_0_0_1"/>
<proteinExistence type="predicted"/>
<dbReference type="InParanoid" id="A0A067N2B7"/>
<dbReference type="OrthoDB" id="3261836at2759"/>
<name>A0A067N2B7_BOTB1</name>
<evidence type="ECO:0000256" key="2">
    <source>
        <dbReference type="SAM" id="SignalP"/>
    </source>
</evidence>
<feature type="chain" id="PRO_5001641825" evidence="2">
    <location>
        <begin position="25"/>
        <end position="293"/>
    </location>
</feature>
<keyword evidence="2" id="KW-0732">Signal</keyword>
<reference evidence="4" key="1">
    <citation type="journal article" date="2014" name="Proc. Natl. Acad. Sci. U.S.A.">
        <title>Extensive sampling of basidiomycete genomes demonstrates inadequacy of the white-rot/brown-rot paradigm for wood decay fungi.</title>
        <authorList>
            <person name="Riley R."/>
            <person name="Salamov A.A."/>
            <person name="Brown D.W."/>
            <person name="Nagy L.G."/>
            <person name="Floudas D."/>
            <person name="Held B.W."/>
            <person name="Levasseur A."/>
            <person name="Lombard V."/>
            <person name="Morin E."/>
            <person name="Otillar R."/>
            <person name="Lindquist E.A."/>
            <person name="Sun H."/>
            <person name="LaButti K.M."/>
            <person name="Schmutz J."/>
            <person name="Jabbour D."/>
            <person name="Luo H."/>
            <person name="Baker S.E."/>
            <person name="Pisabarro A.G."/>
            <person name="Walton J.D."/>
            <person name="Blanchette R.A."/>
            <person name="Henrissat B."/>
            <person name="Martin F."/>
            <person name="Cullen D."/>
            <person name="Hibbett D.S."/>
            <person name="Grigoriev I.V."/>
        </authorList>
    </citation>
    <scope>NUCLEOTIDE SEQUENCE [LARGE SCALE GENOMIC DNA]</scope>
    <source>
        <strain evidence="4">FD-172 SS1</strain>
    </source>
</reference>
<gene>
    <name evidence="3" type="ORF">BOTBODRAFT_554953</name>
</gene>